<dbReference type="Proteomes" id="UP000322997">
    <property type="component" value="Unassembled WGS sequence"/>
</dbReference>
<dbReference type="EMBL" id="VTEQ01000003">
    <property type="protein sequence ID" value="TYS53756.1"/>
    <property type="molecule type" value="Genomic_DNA"/>
</dbReference>
<protein>
    <submittedName>
        <fullName evidence="1">Uncharacterized protein</fullName>
    </submittedName>
</protein>
<organism evidence="1 2">
    <name type="scientific">Rossellomorea marisflavi</name>
    <dbReference type="NCBI Taxonomy" id="189381"/>
    <lineage>
        <taxon>Bacteria</taxon>
        <taxon>Bacillati</taxon>
        <taxon>Bacillota</taxon>
        <taxon>Bacilli</taxon>
        <taxon>Bacillales</taxon>
        <taxon>Bacillaceae</taxon>
        <taxon>Rossellomorea</taxon>
    </lineage>
</organism>
<evidence type="ECO:0000313" key="2">
    <source>
        <dbReference type="Proteomes" id="UP000322997"/>
    </source>
</evidence>
<gene>
    <name evidence="1" type="ORF">FZC83_10995</name>
</gene>
<accession>A0A5D4RVL4</accession>
<dbReference type="AlphaFoldDB" id="A0A5D4RVL4"/>
<evidence type="ECO:0000313" key="1">
    <source>
        <dbReference type="EMBL" id="TYS53756.1"/>
    </source>
</evidence>
<name>A0A5D4RVL4_9BACI</name>
<comment type="caution">
    <text evidence="1">The sequence shown here is derived from an EMBL/GenBank/DDBJ whole genome shotgun (WGS) entry which is preliminary data.</text>
</comment>
<proteinExistence type="predicted"/>
<reference evidence="1 2" key="1">
    <citation type="submission" date="2019-08" db="EMBL/GenBank/DDBJ databases">
        <title>Bacillus genomes from the desert of Cuatro Cienegas, Coahuila.</title>
        <authorList>
            <person name="Olmedo-Alvarez G."/>
        </authorList>
    </citation>
    <scope>NUCLEOTIDE SEQUENCE [LARGE SCALE GENOMIC DNA]</scope>
    <source>
        <strain evidence="1 2">CH108_3D</strain>
    </source>
</reference>
<dbReference type="RefSeq" id="WP_056536927.1">
    <property type="nucleotide sequence ID" value="NZ_CP128801.1"/>
</dbReference>
<sequence length="67" mass="8067">MIDVKVNQAYVKEIYLDELKKGIKEAEKQTIFWHMKELVRQNGLSVNTVQNDFFYEPDFPRYKVGRK</sequence>